<name>A0A0A9GQV7_ARUDO</name>
<dbReference type="EMBL" id="GBRH01171054">
    <property type="protein sequence ID" value="JAE26842.1"/>
    <property type="molecule type" value="Transcribed_RNA"/>
</dbReference>
<accession>A0A0A9GQV7</accession>
<reference evidence="1" key="2">
    <citation type="journal article" date="2015" name="Data Brief">
        <title>Shoot transcriptome of the giant reed, Arundo donax.</title>
        <authorList>
            <person name="Barrero R.A."/>
            <person name="Guerrero F.D."/>
            <person name="Moolhuijzen P."/>
            <person name="Goolsby J.A."/>
            <person name="Tidwell J."/>
            <person name="Bellgard S.E."/>
            <person name="Bellgard M.I."/>
        </authorList>
    </citation>
    <scope>NUCLEOTIDE SEQUENCE</scope>
    <source>
        <tissue evidence="1">Shoot tissue taken approximately 20 cm above the soil surface</tissue>
    </source>
</reference>
<evidence type="ECO:0000313" key="1">
    <source>
        <dbReference type="EMBL" id="JAE26842.1"/>
    </source>
</evidence>
<organism evidence="1">
    <name type="scientific">Arundo donax</name>
    <name type="common">Giant reed</name>
    <name type="synonym">Donax arundinaceus</name>
    <dbReference type="NCBI Taxonomy" id="35708"/>
    <lineage>
        <taxon>Eukaryota</taxon>
        <taxon>Viridiplantae</taxon>
        <taxon>Streptophyta</taxon>
        <taxon>Embryophyta</taxon>
        <taxon>Tracheophyta</taxon>
        <taxon>Spermatophyta</taxon>
        <taxon>Magnoliopsida</taxon>
        <taxon>Liliopsida</taxon>
        <taxon>Poales</taxon>
        <taxon>Poaceae</taxon>
        <taxon>PACMAD clade</taxon>
        <taxon>Arundinoideae</taxon>
        <taxon>Arundineae</taxon>
        <taxon>Arundo</taxon>
    </lineage>
</organism>
<sequence length="25" mass="2748">MIAHEPLPTTTTGVLLQPRSKLQLC</sequence>
<proteinExistence type="predicted"/>
<dbReference type="AlphaFoldDB" id="A0A0A9GQV7"/>
<reference evidence="1" key="1">
    <citation type="submission" date="2014-09" db="EMBL/GenBank/DDBJ databases">
        <authorList>
            <person name="Magalhaes I.L.F."/>
            <person name="Oliveira U."/>
            <person name="Santos F.R."/>
            <person name="Vidigal T.H.D.A."/>
            <person name="Brescovit A.D."/>
            <person name="Santos A.J."/>
        </authorList>
    </citation>
    <scope>NUCLEOTIDE SEQUENCE</scope>
    <source>
        <tissue evidence="1">Shoot tissue taken approximately 20 cm above the soil surface</tissue>
    </source>
</reference>
<protein>
    <submittedName>
        <fullName evidence="1">Uncharacterized protein</fullName>
    </submittedName>
</protein>